<evidence type="ECO:0008006" key="4">
    <source>
        <dbReference type="Google" id="ProtNLM"/>
    </source>
</evidence>
<evidence type="ECO:0000256" key="1">
    <source>
        <dbReference type="SAM" id="Phobius"/>
    </source>
</evidence>
<feature type="transmembrane region" description="Helical" evidence="1">
    <location>
        <begin position="213"/>
        <end position="232"/>
    </location>
</feature>
<dbReference type="AlphaFoldDB" id="A0A1Z4KTK7"/>
<evidence type="ECO:0000313" key="3">
    <source>
        <dbReference type="Proteomes" id="UP000217507"/>
    </source>
</evidence>
<name>A0A1Z4KTK7_ANAVA</name>
<keyword evidence="1" id="KW-0812">Transmembrane</keyword>
<proteinExistence type="predicted"/>
<feature type="transmembrane region" description="Helical" evidence="1">
    <location>
        <begin position="6"/>
        <end position="28"/>
    </location>
</feature>
<feature type="transmembrane region" description="Helical" evidence="1">
    <location>
        <begin position="183"/>
        <end position="201"/>
    </location>
</feature>
<evidence type="ECO:0000313" key="2">
    <source>
        <dbReference type="EMBL" id="BAY72360.1"/>
    </source>
</evidence>
<feature type="transmembrane region" description="Helical" evidence="1">
    <location>
        <begin position="153"/>
        <end position="171"/>
    </location>
</feature>
<organism evidence="2 3">
    <name type="scientific">Trichormus variabilis NIES-23</name>
    <dbReference type="NCBI Taxonomy" id="1973479"/>
    <lineage>
        <taxon>Bacteria</taxon>
        <taxon>Bacillati</taxon>
        <taxon>Cyanobacteriota</taxon>
        <taxon>Cyanophyceae</taxon>
        <taxon>Nostocales</taxon>
        <taxon>Nostocaceae</taxon>
        <taxon>Trichormus</taxon>
    </lineage>
</organism>
<gene>
    <name evidence="2" type="ORF">NIES23_51850</name>
</gene>
<keyword evidence="1" id="KW-0472">Membrane</keyword>
<protein>
    <recommendedName>
        <fullName evidence="4">GDT1 family protein</fullName>
    </recommendedName>
</protein>
<accession>A0A1Z4KTK7</accession>
<feature type="transmembrane region" description="Helical" evidence="1">
    <location>
        <begin position="60"/>
        <end position="78"/>
    </location>
</feature>
<keyword evidence="1" id="KW-1133">Transmembrane helix</keyword>
<sequence length="246" mass="26649">MNWEIVLASFASSLIELVEILGIVIVVGRLAGWRNALVGSGAGIALTLLLSLVLGKSLTLIPVNILRIVAGVLLLLFGQKWTRSIVRYYAGLPKKRKGGGEDSLEEQLARDENESGWNWFAVVTTFKGALLDSVEVAIAVVTLGAAQSQWLEAISGAGFATFSLLVLAFLFRTPLQQVPVKPMKFTAAMLLMGFGLYWLGAGLNVEWPGDELAIIWLPLAWGVGMAIASTIWRWRVSLDKPEEAIG</sequence>
<dbReference type="Proteomes" id="UP000217507">
    <property type="component" value="Chromosome"/>
</dbReference>
<reference evidence="2 3" key="1">
    <citation type="submission" date="2017-06" db="EMBL/GenBank/DDBJ databases">
        <title>Genome sequencing of cyanobaciteial culture collection at National Institute for Environmental Studies (NIES).</title>
        <authorList>
            <person name="Hirose Y."/>
            <person name="Shimura Y."/>
            <person name="Fujisawa T."/>
            <person name="Nakamura Y."/>
            <person name="Kawachi M."/>
        </authorList>
    </citation>
    <scope>NUCLEOTIDE SEQUENCE [LARGE SCALE GENOMIC DNA]</scope>
    <source>
        <strain evidence="2 3">NIES-23</strain>
    </source>
</reference>
<dbReference type="EMBL" id="AP018216">
    <property type="protein sequence ID" value="BAY72360.1"/>
    <property type="molecule type" value="Genomic_DNA"/>
</dbReference>
<dbReference type="InterPro" id="IPR031594">
    <property type="entry name" value="OFeT_1"/>
</dbReference>
<dbReference type="Pfam" id="PF16955">
    <property type="entry name" value="OFeT_1"/>
    <property type="match status" value="1"/>
</dbReference>
<feature type="transmembrane region" description="Helical" evidence="1">
    <location>
        <begin position="35"/>
        <end position="54"/>
    </location>
</feature>